<dbReference type="Gene3D" id="3.40.50.300">
    <property type="entry name" value="P-loop containing nucleotide triphosphate hydrolases"/>
    <property type="match status" value="1"/>
</dbReference>
<dbReference type="SUPFAM" id="SSF52540">
    <property type="entry name" value="P-loop containing nucleoside triphosphate hydrolases"/>
    <property type="match status" value="1"/>
</dbReference>
<keyword evidence="9" id="KW-0460">Magnesium</keyword>
<keyword evidence="4" id="KW-0963">Cytoplasm</keyword>
<proteinExistence type="inferred from homology"/>
<evidence type="ECO:0000256" key="5">
    <source>
        <dbReference type="ARBA" id="ARBA00022694"/>
    </source>
</evidence>
<evidence type="ECO:0000313" key="12">
    <source>
        <dbReference type="Proteomes" id="UP000238823"/>
    </source>
</evidence>
<keyword evidence="5" id="KW-0819">tRNA processing</keyword>
<reference evidence="11 12" key="1">
    <citation type="submission" date="2018-03" db="EMBL/GenBank/DDBJ databases">
        <title>Draft Genome Sequences of the Obligatory Marine Myxobacteria Enhygromyxa salina SWB007.</title>
        <authorList>
            <person name="Poehlein A."/>
            <person name="Moghaddam J.A."/>
            <person name="Harms H."/>
            <person name="Alanjari M."/>
            <person name="Koenig G.M."/>
            <person name="Daniel R."/>
            <person name="Schaeberle T.F."/>
        </authorList>
    </citation>
    <scope>NUCLEOTIDE SEQUENCE [LARGE SCALE GENOMIC DNA]</scope>
    <source>
        <strain evidence="11 12">SWB007</strain>
    </source>
</reference>
<protein>
    <recommendedName>
        <fullName evidence="3">tRNA threonylcarbamoyladenosine biosynthesis protein TsaE</fullName>
    </recommendedName>
    <alternativeName>
        <fullName evidence="10">t(6)A37 threonylcarbamoyladenosine biosynthesis protein TsaE</fullName>
    </alternativeName>
</protein>
<evidence type="ECO:0000256" key="3">
    <source>
        <dbReference type="ARBA" id="ARBA00019010"/>
    </source>
</evidence>
<dbReference type="Pfam" id="PF02367">
    <property type="entry name" value="TsaE"/>
    <property type="match status" value="1"/>
</dbReference>
<dbReference type="GO" id="GO:0046872">
    <property type="term" value="F:metal ion binding"/>
    <property type="evidence" value="ECO:0007669"/>
    <property type="project" value="UniProtKB-KW"/>
</dbReference>
<keyword evidence="6" id="KW-0479">Metal-binding</keyword>
<dbReference type="PANTHER" id="PTHR33540:SF2">
    <property type="entry name" value="TRNA THREONYLCARBAMOYLADENOSINE BIOSYNTHESIS PROTEIN TSAE"/>
    <property type="match status" value="1"/>
</dbReference>
<dbReference type="Proteomes" id="UP000238823">
    <property type="component" value="Unassembled WGS sequence"/>
</dbReference>
<organism evidence="11 12">
    <name type="scientific">Enhygromyxa salina</name>
    <dbReference type="NCBI Taxonomy" id="215803"/>
    <lineage>
        <taxon>Bacteria</taxon>
        <taxon>Pseudomonadati</taxon>
        <taxon>Myxococcota</taxon>
        <taxon>Polyangia</taxon>
        <taxon>Nannocystales</taxon>
        <taxon>Nannocystaceae</taxon>
        <taxon>Enhygromyxa</taxon>
    </lineage>
</organism>
<comment type="caution">
    <text evidence="11">The sequence shown here is derived from an EMBL/GenBank/DDBJ whole genome shotgun (WGS) entry which is preliminary data.</text>
</comment>
<dbReference type="EMBL" id="PVNL01000080">
    <property type="protein sequence ID" value="PRQ06201.1"/>
    <property type="molecule type" value="Genomic_DNA"/>
</dbReference>
<comment type="similarity">
    <text evidence="2">Belongs to the TsaE family.</text>
</comment>
<evidence type="ECO:0000256" key="8">
    <source>
        <dbReference type="ARBA" id="ARBA00022840"/>
    </source>
</evidence>
<accession>A0A2S9YM80</accession>
<name>A0A2S9YM80_9BACT</name>
<evidence type="ECO:0000256" key="6">
    <source>
        <dbReference type="ARBA" id="ARBA00022723"/>
    </source>
</evidence>
<dbReference type="InterPro" id="IPR003442">
    <property type="entry name" value="T6A_TsaE"/>
</dbReference>
<dbReference type="PANTHER" id="PTHR33540">
    <property type="entry name" value="TRNA THREONYLCARBAMOYLADENOSINE BIOSYNTHESIS PROTEIN TSAE"/>
    <property type="match status" value="1"/>
</dbReference>
<evidence type="ECO:0000313" key="11">
    <source>
        <dbReference type="EMBL" id="PRQ06201.1"/>
    </source>
</evidence>
<dbReference type="InterPro" id="IPR027417">
    <property type="entry name" value="P-loop_NTPase"/>
</dbReference>
<dbReference type="NCBIfam" id="TIGR00150">
    <property type="entry name" value="T6A_YjeE"/>
    <property type="match status" value="1"/>
</dbReference>
<evidence type="ECO:0000256" key="4">
    <source>
        <dbReference type="ARBA" id="ARBA00022490"/>
    </source>
</evidence>
<evidence type="ECO:0000256" key="9">
    <source>
        <dbReference type="ARBA" id="ARBA00022842"/>
    </source>
</evidence>
<evidence type="ECO:0000256" key="10">
    <source>
        <dbReference type="ARBA" id="ARBA00032441"/>
    </source>
</evidence>
<dbReference type="GO" id="GO:0005737">
    <property type="term" value="C:cytoplasm"/>
    <property type="evidence" value="ECO:0007669"/>
    <property type="project" value="UniProtKB-SubCell"/>
</dbReference>
<evidence type="ECO:0000256" key="7">
    <source>
        <dbReference type="ARBA" id="ARBA00022741"/>
    </source>
</evidence>
<keyword evidence="8" id="KW-0067">ATP-binding</keyword>
<dbReference type="GO" id="GO:0002949">
    <property type="term" value="P:tRNA threonylcarbamoyladenosine modification"/>
    <property type="evidence" value="ECO:0007669"/>
    <property type="project" value="InterPro"/>
</dbReference>
<keyword evidence="7" id="KW-0547">Nucleotide-binding</keyword>
<evidence type="ECO:0000256" key="1">
    <source>
        <dbReference type="ARBA" id="ARBA00004496"/>
    </source>
</evidence>
<evidence type="ECO:0000256" key="2">
    <source>
        <dbReference type="ARBA" id="ARBA00007599"/>
    </source>
</evidence>
<dbReference type="AlphaFoldDB" id="A0A2S9YM80"/>
<comment type="subcellular location">
    <subcellularLocation>
        <location evidence="1">Cytoplasm</location>
    </subcellularLocation>
</comment>
<dbReference type="RefSeq" id="WP_181233953.1">
    <property type="nucleotide sequence ID" value="NZ_PVNL01000080.1"/>
</dbReference>
<sequence>MPAPSPALDLERERELDEPQMLAWAESLGASLRGGDVLLLRGEMGAGKTTLVRALARGLGVTRPERVCSPTYTVCMIHPGPIELVHVDLFRLGEGGPVASAAFEALGLEHDELPGPERVLVVEWSELWADPPKQHLSIGLSRVPDRPAVRRLKLEDHRGQAQAAAPGQ</sequence>
<dbReference type="GO" id="GO:0005524">
    <property type="term" value="F:ATP binding"/>
    <property type="evidence" value="ECO:0007669"/>
    <property type="project" value="UniProtKB-KW"/>
</dbReference>
<gene>
    <name evidence="11" type="primary">tsaE</name>
    <name evidence="11" type="ORF">ENSA7_41190</name>
</gene>